<evidence type="ECO:0000313" key="2">
    <source>
        <dbReference type="EMBL" id="KFI28837.1"/>
    </source>
</evidence>
<dbReference type="Pfam" id="PF10135">
    <property type="entry name" value="Rod-binding"/>
    <property type="match status" value="1"/>
</dbReference>
<evidence type="ECO:0000259" key="1">
    <source>
        <dbReference type="Pfam" id="PF10135"/>
    </source>
</evidence>
<organism evidence="2 3">
    <name type="scientific">Paenirhodobacter enshiensis</name>
    <dbReference type="NCBI Taxonomy" id="1105367"/>
    <lineage>
        <taxon>Bacteria</taxon>
        <taxon>Pseudomonadati</taxon>
        <taxon>Pseudomonadota</taxon>
        <taxon>Alphaproteobacteria</taxon>
        <taxon>Rhodobacterales</taxon>
        <taxon>Rhodobacter group</taxon>
        <taxon>Paenirhodobacter</taxon>
    </lineage>
</organism>
<evidence type="ECO:0000313" key="3">
    <source>
        <dbReference type="Proteomes" id="UP000028824"/>
    </source>
</evidence>
<dbReference type="Proteomes" id="UP000028824">
    <property type="component" value="Unassembled WGS sequence"/>
</dbReference>
<sequence>MSGAPAGHEPARARDPRNIVLRDRANQLEAAFLSQMLATAGVGKVSESMGGGAGEEQFSSFLREAYAEKTVAAGGIGLAETIFQSLAKGQTDD</sequence>
<dbReference type="InterPro" id="IPR019301">
    <property type="entry name" value="Flagellar_prot_FlgJ_N"/>
</dbReference>
<proteinExistence type="predicted"/>
<dbReference type="AlphaFoldDB" id="A0A086Y3I7"/>
<feature type="domain" description="Flagellar protein FlgJ N-terminal" evidence="1">
    <location>
        <begin position="35"/>
        <end position="84"/>
    </location>
</feature>
<accession>A0A086Y3I7</accession>
<protein>
    <recommendedName>
        <fullName evidence="1">Flagellar protein FlgJ N-terminal domain-containing protein</fullName>
    </recommendedName>
</protein>
<keyword evidence="3" id="KW-1185">Reference proteome</keyword>
<reference evidence="2 3" key="1">
    <citation type="submission" date="2014-03" db="EMBL/GenBank/DDBJ databases">
        <title>Genome of Paenirhodobacter enshiensis DW2-9.</title>
        <authorList>
            <person name="Wang D."/>
            <person name="Wang G."/>
        </authorList>
    </citation>
    <scope>NUCLEOTIDE SEQUENCE [LARGE SCALE GENOMIC DNA]</scope>
    <source>
        <strain evidence="2 3">DW2-9</strain>
    </source>
</reference>
<name>A0A086Y3I7_9RHOB</name>
<dbReference type="STRING" id="1105367.CG50_11510"/>
<dbReference type="EMBL" id="JFZB01000005">
    <property type="protein sequence ID" value="KFI28837.1"/>
    <property type="molecule type" value="Genomic_DNA"/>
</dbReference>
<comment type="caution">
    <text evidence="2">The sequence shown here is derived from an EMBL/GenBank/DDBJ whole genome shotgun (WGS) entry which is preliminary data.</text>
</comment>
<dbReference type="eggNOG" id="COG3951">
    <property type="taxonomic scope" value="Bacteria"/>
</dbReference>
<gene>
    <name evidence="2" type="ORF">CG50_11510</name>
</gene>